<sequence length="262" mass="29963">MAFRRRRFSRRRWRGRRRRMPFRARVKSALLSLVEPRSNTDPFADATYTAGDGTTKVLYITSPVGNMVNGDNDHNIQGNTIWIKGFKVRGRVRNDEPARAIKMDIWCISTRQFADLPNSVTTYGSTTTFNTNPTQAAGNENNIRQFDIISGTEPNVFVGDNTGMSKFDTDYVKVLGKRTVYFTANVTPELEHFKEFGLYIPINRMWSYDKDQDTSAGDQLRSIKNPNYYICWQVYTSDTASNIAIGNSVTAYMEVTTYFKDV</sequence>
<accession>A0A858NPN1</accession>
<proteinExistence type="predicted"/>
<reference evidence="1" key="1">
    <citation type="submission" date="2020-04" db="EMBL/GenBank/DDBJ databases">
        <title>Genomes of microviruses in a sewage oxidation pond.</title>
        <authorList>
            <person name="Schreck J."/>
            <person name="Kraberger S."/>
            <person name="Scotch M."/>
            <person name="Halden R.U."/>
            <person name="Varsani A."/>
        </authorList>
    </citation>
    <scope>NUCLEOTIDE SEQUENCE</scope>
    <source>
        <strain evidence="1">6433_302</strain>
    </source>
</reference>
<protein>
    <submittedName>
        <fullName evidence="1">Capsid protein</fullName>
    </submittedName>
</protein>
<name>A0A858NPN1_9VIRU</name>
<evidence type="ECO:0000313" key="1">
    <source>
        <dbReference type="EMBL" id="QJB21616.1"/>
    </source>
</evidence>
<dbReference type="EMBL" id="MT309879">
    <property type="protein sequence ID" value="QJB21616.1"/>
    <property type="molecule type" value="Genomic_DNA"/>
</dbReference>
<organism evidence="1">
    <name type="scientific">Genomoviridae sp</name>
    <dbReference type="NCBI Taxonomy" id="2202565"/>
    <lineage>
        <taxon>Viruses</taxon>
        <taxon>Monodnaviria</taxon>
        <taxon>Shotokuvirae</taxon>
        <taxon>Cressdnaviricota</taxon>
        <taxon>Repensiviricetes</taxon>
        <taxon>Geplafuvirales</taxon>
        <taxon>Genomoviridae</taxon>
    </lineage>
</organism>